<feature type="region of interest" description="Disordered" evidence="2">
    <location>
        <begin position="1"/>
        <end position="28"/>
    </location>
</feature>
<gene>
    <name evidence="3" type="ORF">F511_12122</name>
</gene>
<dbReference type="OrthoDB" id="1935860at2759"/>
<evidence type="ECO:0008006" key="5">
    <source>
        <dbReference type="Google" id="ProtNLM"/>
    </source>
</evidence>
<keyword evidence="4" id="KW-1185">Reference proteome</keyword>
<feature type="compositionally biased region" description="Polar residues" evidence="2">
    <location>
        <begin position="83"/>
        <end position="111"/>
    </location>
</feature>
<dbReference type="Proteomes" id="UP000250235">
    <property type="component" value="Unassembled WGS sequence"/>
</dbReference>
<evidence type="ECO:0000313" key="3">
    <source>
        <dbReference type="EMBL" id="KZV57966.1"/>
    </source>
</evidence>
<dbReference type="EMBL" id="KQ987224">
    <property type="protein sequence ID" value="KZV57966.1"/>
    <property type="molecule type" value="Genomic_DNA"/>
</dbReference>
<dbReference type="InterPro" id="IPR005513">
    <property type="entry name" value="LEA_1"/>
</dbReference>
<feature type="compositionally biased region" description="Basic and acidic residues" evidence="2">
    <location>
        <begin position="17"/>
        <end position="28"/>
    </location>
</feature>
<dbReference type="Pfam" id="PF03760">
    <property type="entry name" value="LEA_1"/>
    <property type="match status" value="1"/>
</dbReference>
<evidence type="ECO:0000313" key="4">
    <source>
        <dbReference type="Proteomes" id="UP000250235"/>
    </source>
</evidence>
<sequence>MQAIKEKLNDMSAMRKAKAEAKQEEKEEKELAKARVEVAHEVRLAREAEAAMDLHVNKAAEKVAEHERKHPNPNTGSAGGRLETNNPDSYTYARNPNSPVASPRYSTNATFGSAHGGDPQDPYAWDGFDTTANVESGTTAGTGNRSGGPPTNLL</sequence>
<feature type="compositionally biased region" description="Basic and acidic residues" evidence="2">
    <location>
        <begin position="55"/>
        <end position="70"/>
    </location>
</feature>
<comment type="similarity">
    <text evidence="1">Belongs to the LEA type 1 family.</text>
</comment>
<reference evidence="3 4" key="1">
    <citation type="journal article" date="2015" name="Proc. Natl. Acad. Sci. U.S.A.">
        <title>The resurrection genome of Boea hygrometrica: A blueprint for survival of dehydration.</title>
        <authorList>
            <person name="Xiao L."/>
            <person name="Yang G."/>
            <person name="Zhang L."/>
            <person name="Yang X."/>
            <person name="Zhao S."/>
            <person name="Ji Z."/>
            <person name="Zhou Q."/>
            <person name="Hu M."/>
            <person name="Wang Y."/>
            <person name="Chen M."/>
            <person name="Xu Y."/>
            <person name="Jin H."/>
            <person name="Xiao X."/>
            <person name="Hu G."/>
            <person name="Bao F."/>
            <person name="Hu Y."/>
            <person name="Wan P."/>
            <person name="Li L."/>
            <person name="Deng X."/>
            <person name="Kuang T."/>
            <person name="Xiang C."/>
            <person name="Zhu J.K."/>
            <person name="Oliver M.J."/>
            <person name="He Y."/>
        </authorList>
    </citation>
    <scope>NUCLEOTIDE SEQUENCE [LARGE SCALE GENOMIC DNA]</scope>
    <source>
        <strain evidence="4">cv. XS01</strain>
    </source>
</reference>
<protein>
    <recommendedName>
        <fullName evidence="5">Late embryogenesis abundant protein</fullName>
    </recommendedName>
</protein>
<dbReference type="PANTHER" id="PTHR33493:SF3">
    <property type="entry name" value="LATE EMBRYOGENESIS ABUNDANT PROTEIN, LEA_1 SUBGROUP"/>
    <property type="match status" value="1"/>
</dbReference>
<dbReference type="AlphaFoldDB" id="A0A2Z7DJI2"/>
<proteinExistence type="inferred from homology"/>
<dbReference type="GO" id="GO:0009793">
    <property type="term" value="P:embryo development ending in seed dormancy"/>
    <property type="evidence" value="ECO:0007669"/>
    <property type="project" value="InterPro"/>
</dbReference>
<evidence type="ECO:0000256" key="2">
    <source>
        <dbReference type="SAM" id="MobiDB-lite"/>
    </source>
</evidence>
<dbReference type="PANTHER" id="PTHR33493">
    <property type="entry name" value="LATE EMBRYOGENESIS ABUNDANT PROTEIN 6-RELATED"/>
    <property type="match status" value="1"/>
</dbReference>
<organism evidence="3 4">
    <name type="scientific">Dorcoceras hygrometricum</name>
    <dbReference type="NCBI Taxonomy" id="472368"/>
    <lineage>
        <taxon>Eukaryota</taxon>
        <taxon>Viridiplantae</taxon>
        <taxon>Streptophyta</taxon>
        <taxon>Embryophyta</taxon>
        <taxon>Tracheophyta</taxon>
        <taxon>Spermatophyta</taxon>
        <taxon>Magnoliopsida</taxon>
        <taxon>eudicotyledons</taxon>
        <taxon>Gunneridae</taxon>
        <taxon>Pentapetalae</taxon>
        <taxon>asterids</taxon>
        <taxon>lamiids</taxon>
        <taxon>Lamiales</taxon>
        <taxon>Gesneriaceae</taxon>
        <taxon>Didymocarpoideae</taxon>
        <taxon>Trichosporeae</taxon>
        <taxon>Loxocarpinae</taxon>
        <taxon>Dorcoceras</taxon>
    </lineage>
</organism>
<evidence type="ECO:0000256" key="1">
    <source>
        <dbReference type="ARBA" id="ARBA00010975"/>
    </source>
</evidence>
<accession>A0A2Z7DJI2</accession>
<feature type="region of interest" description="Disordered" evidence="2">
    <location>
        <begin position="55"/>
        <end position="154"/>
    </location>
</feature>
<name>A0A2Z7DJI2_9LAMI</name>
<feature type="compositionally biased region" description="Polar residues" evidence="2">
    <location>
        <begin position="130"/>
        <end position="143"/>
    </location>
</feature>